<evidence type="ECO:0000256" key="1">
    <source>
        <dbReference type="ARBA" id="ARBA00004496"/>
    </source>
</evidence>
<evidence type="ECO:0000256" key="9">
    <source>
        <dbReference type="ARBA" id="ARBA00022842"/>
    </source>
</evidence>
<keyword evidence="8" id="KW-0067">ATP-binding</keyword>
<dbReference type="Proteomes" id="UP000028058">
    <property type="component" value="Unassembled WGS sequence"/>
</dbReference>
<evidence type="ECO:0000256" key="2">
    <source>
        <dbReference type="ARBA" id="ARBA00007599"/>
    </source>
</evidence>
<dbReference type="InterPro" id="IPR027417">
    <property type="entry name" value="P-loop_NTPase"/>
</dbReference>
<dbReference type="GO" id="GO:0005737">
    <property type="term" value="C:cytoplasm"/>
    <property type="evidence" value="ECO:0007669"/>
    <property type="project" value="UniProtKB-SubCell"/>
</dbReference>
<keyword evidence="14" id="KW-1185">Reference proteome</keyword>
<sequence length="222" mass="22613">MEAPYDTSRAPGAGTGADTVTPADPAAAAPPVRLTVRTPDAMRELGRRLARLLRPGDLVLLTGQLGAGKTTLARGLGEGLNVRGAVTSPTFVIARVHPPLGAGPALVHVDAYRLSGGLDEMEDLDLDVSLPESVVVVEWGEGRMEGLSEDRLHVVIERAEGADGPGPDEAAAGDDVREVSVTGVGHRWAAAGLSSLMDLPGRPDGPDGPDGADGADGADGRG</sequence>
<evidence type="ECO:0000256" key="6">
    <source>
        <dbReference type="ARBA" id="ARBA00022723"/>
    </source>
</evidence>
<evidence type="ECO:0000313" key="13">
    <source>
        <dbReference type="EMBL" id="RKM94347.1"/>
    </source>
</evidence>
<gene>
    <name evidence="13" type="primary">tsaE</name>
    <name evidence="13" type="ORF">SFRA_017795</name>
</gene>
<dbReference type="NCBIfam" id="TIGR00150">
    <property type="entry name" value="T6A_YjeE"/>
    <property type="match status" value="1"/>
</dbReference>
<organism evidence="13 14">
    <name type="scientific">Streptomyces xinghaiensis</name>
    <dbReference type="NCBI Taxonomy" id="1038928"/>
    <lineage>
        <taxon>Bacteria</taxon>
        <taxon>Bacillati</taxon>
        <taxon>Actinomycetota</taxon>
        <taxon>Actinomycetes</taxon>
        <taxon>Kitasatosporales</taxon>
        <taxon>Streptomycetaceae</taxon>
        <taxon>Streptomyces</taxon>
    </lineage>
</organism>
<evidence type="ECO:0000256" key="7">
    <source>
        <dbReference type="ARBA" id="ARBA00022741"/>
    </source>
</evidence>
<dbReference type="GO" id="GO:0005524">
    <property type="term" value="F:ATP binding"/>
    <property type="evidence" value="ECO:0007669"/>
    <property type="project" value="UniProtKB-KW"/>
</dbReference>
<feature type="region of interest" description="Disordered" evidence="12">
    <location>
        <begin position="1"/>
        <end position="28"/>
    </location>
</feature>
<evidence type="ECO:0000256" key="11">
    <source>
        <dbReference type="ARBA" id="ARBA00032441"/>
    </source>
</evidence>
<keyword evidence="6" id="KW-0479">Metal-binding</keyword>
<comment type="similarity">
    <text evidence="2">Belongs to the TsaE family.</text>
</comment>
<feature type="region of interest" description="Disordered" evidence="12">
    <location>
        <begin position="194"/>
        <end position="222"/>
    </location>
</feature>
<dbReference type="SUPFAM" id="SSF52540">
    <property type="entry name" value="P-loop containing nucleoside triphosphate hydrolases"/>
    <property type="match status" value="1"/>
</dbReference>
<feature type="compositionally biased region" description="Low complexity" evidence="12">
    <location>
        <begin position="17"/>
        <end position="28"/>
    </location>
</feature>
<comment type="function">
    <text evidence="10">Required for the formation of a threonylcarbamoyl group on adenosine at position 37 (t(6)A37) in tRNAs that read codons beginning with adenine. Is involved in the transfer of the threonylcarbamoyl moiety of threonylcarbamoyl-AMP (TC-AMP) to the N6 group of A37, together with TsaD and TsaB. TsaE seems to play an indirect role in the t(6)A biosynthesis pathway, possibly in regulating the core enzymatic function of TsaD.</text>
</comment>
<dbReference type="AlphaFoldDB" id="A0A420V128"/>
<keyword evidence="4" id="KW-0963">Cytoplasm</keyword>
<dbReference type="InterPro" id="IPR003442">
    <property type="entry name" value="T6A_TsaE"/>
</dbReference>
<dbReference type="Pfam" id="PF02367">
    <property type="entry name" value="TsaE"/>
    <property type="match status" value="1"/>
</dbReference>
<dbReference type="EMBL" id="JNAD02000008">
    <property type="protein sequence ID" value="RKM94347.1"/>
    <property type="molecule type" value="Genomic_DNA"/>
</dbReference>
<protein>
    <recommendedName>
        <fullName evidence="3">tRNA threonylcarbamoyladenosine biosynthesis protein TsaE</fullName>
    </recommendedName>
    <alternativeName>
        <fullName evidence="11">t(6)A37 threonylcarbamoyladenosine biosynthesis protein TsaE</fullName>
    </alternativeName>
</protein>
<proteinExistence type="inferred from homology"/>
<evidence type="ECO:0000256" key="10">
    <source>
        <dbReference type="ARBA" id="ARBA00024908"/>
    </source>
</evidence>
<accession>A0A420V128</accession>
<evidence type="ECO:0000256" key="12">
    <source>
        <dbReference type="SAM" id="MobiDB-lite"/>
    </source>
</evidence>
<dbReference type="PANTHER" id="PTHR33540">
    <property type="entry name" value="TRNA THREONYLCARBAMOYLADENOSINE BIOSYNTHESIS PROTEIN TSAE"/>
    <property type="match status" value="1"/>
</dbReference>
<comment type="caution">
    <text evidence="13">The sequence shown here is derived from an EMBL/GenBank/DDBJ whole genome shotgun (WGS) entry which is preliminary data.</text>
</comment>
<evidence type="ECO:0000256" key="4">
    <source>
        <dbReference type="ARBA" id="ARBA00022490"/>
    </source>
</evidence>
<dbReference type="RefSeq" id="WP_078650147.1">
    <property type="nucleotide sequence ID" value="NZ_CP134822.1"/>
</dbReference>
<evidence type="ECO:0000256" key="5">
    <source>
        <dbReference type="ARBA" id="ARBA00022694"/>
    </source>
</evidence>
<evidence type="ECO:0000313" key="14">
    <source>
        <dbReference type="Proteomes" id="UP000028058"/>
    </source>
</evidence>
<dbReference type="Gene3D" id="3.40.50.300">
    <property type="entry name" value="P-loop containing nucleotide triphosphate hydrolases"/>
    <property type="match status" value="1"/>
</dbReference>
<name>A0A420V128_9ACTN</name>
<dbReference type="OrthoDB" id="9800307at2"/>
<comment type="subcellular location">
    <subcellularLocation>
        <location evidence="1">Cytoplasm</location>
    </subcellularLocation>
</comment>
<evidence type="ECO:0000256" key="8">
    <source>
        <dbReference type="ARBA" id="ARBA00022840"/>
    </source>
</evidence>
<dbReference type="GO" id="GO:0002949">
    <property type="term" value="P:tRNA threonylcarbamoyladenosine modification"/>
    <property type="evidence" value="ECO:0007669"/>
    <property type="project" value="InterPro"/>
</dbReference>
<keyword evidence="9" id="KW-0460">Magnesium</keyword>
<dbReference type="GO" id="GO:0046872">
    <property type="term" value="F:metal ion binding"/>
    <property type="evidence" value="ECO:0007669"/>
    <property type="project" value="UniProtKB-KW"/>
</dbReference>
<dbReference type="PANTHER" id="PTHR33540:SF2">
    <property type="entry name" value="TRNA THREONYLCARBAMOYLADENOSINE BIOSYNTHESIS PROTEIN TSAE"/>
    <property type="match status" value="1"/>
</dbReference>
<reference evidence="13 14" key="1">
    <citation type="journal article" date="2014" name="Genome Announc.">
        <title>Draft Genome Sequence of Streptomyces fradiae ATCC 19609, a Strain Highly Sensitive to Antibiotics.</title>
        <authorList>
            <person name="Bekker O.B."/>
            <person name="Klimina K.M."/>
            <person name="Vatlin A.A."/>
            <person name="Zakharevich N.V."/>
            <person name="Kasianov A.S."/>
            <person name="Danilenko V.N."/>
        </authorList>
    </citation>
    <scope>NUCLEOTIDE SEQUENCE [LARGE SCALE GENOMIC DNA]</scope>
    <source>
        <strain evidence="13 14">ATCC 19609</strain>
    </source>
</reference>
<keyword evidence="7" id="KW-0547">Nucleotide-binding</keyword>
<evidence type="ECO:0000256" key="3">
    <source>
        <dbReference type="ARBA" id="ARBA00019010"/>
    </source>
</evidence>
<keyword evidence="5" id="KW-0819">tRNA processing</keyword>
<dbReference type="GO" id="GO:0016740">
    <property type="term" value="F:transferase activity"/>
    <property type="evidence" value="ECO:0007669"/>
    <property type="project" value="UniProtKB-KW"/>
</dbReference>